<feature type="transmembrane region" description="Helical" evidence="10">
    <location>
        <begin position="456"/>
        <end position="479"/>
    </location>
</feature>
<reference evidence="11 12" key="1">
    <citation type="journal article" date="2020" name="Elife">
        <title>Loss of centromere function drives karyotype evolution in closely related Malassezia species.</title>
        <authorList>
            <person name="Sankaranarayanan S.R."/>
            <person name="Ianiri G."/>
            <person name="Coelho M.A."/>
            <person name="Reza M.H."/>
            <person name="Thimmappa B.C."/>
            <person name="Ganguly P."/>
            <person name="Vadnala R.N."/>
            <person name="Sun S."/>
            <person name="Siddharthan R."/>
            <person name="Tellgren-Roth C."/>
            <person name="Dawson T.L."/>
            <person name="Heitman J."/>
            <person name="Sanyal K."/>
        </authorList>
    </citation>
    <scope>NUCLEOTIDE SEQUENCE [LARGE SCALE GENOMIC DNA]</scope>
    <source>
        <strain evidence="11">CBS14141</strain>
    </source>
</reference>
<evidence type="ECO:0000256" key="9">
    <source>
        <dbReference type="ARBA" id="ARBA00023180"/>
    </source>
</evidence>
<evidence type="ECO:0000256" key="3">
    <source>
        <dbReference type="ARBA" id="ARBA00010780"/>
    </source>
</evidence>
<evidence type="ECO:0000256" key="1">
    <source>
        <dbReference type="ARBA" id="ARBA00002512"/>
    </source>
</evidence>
<evidence type="ECO:0000313" key="11">
    <source>
        <dbReference type="EMBL" id="WFD49218.1"/>
    </source>
</evidence>
<evidence type="ECO:0000256" key="7">
    <source>
        <dbReference type="ARBA" id="ARBA00022989"/>
    </source>
</evidence>
<sequence>MRRRPLVNVALGPAPDAPGWAALGAPRRHARPFEARIFGERRTYVHAVDLAAVHVIDGHLCIFDAVVLEHCAAPQRVWVRRARTSSHTKTRDPAVLPKDLIEVPVIDLVSQAVHIDVRVRIARGRWRALCRQVRHALGARRHGPPSTCLVRVFFVWVRTGHHKGAPGGGAARPCGRAAMRTVLNWLGIAVVTAWYMYDAVVAAQQRVTQLTDLLHDAQQDWQAACRRVDAAAAAVSSLPQDMAWSIGNEVLRVVEAMLHTLARILLALLDMGGLVLAWICSSYRAIFVCTVQLVVQGSLALLDAATQAIADAVRAAGQALEALLRTAIQGAQGAADIATDTLNGVLGVFGTHVGAPQLHEPAALQVLRNITLPPALVQPFRSVQLPTVDSLRAASRDAFDGVLQNVKQDIRAGLGSIALQMPPRPAVRAPPGVCRDVPWSAFDDGAQVLARLAYGAYFAAAIGAALALGLACGACWVRPGPPAPDAGRAAVRYRARTALASPLLVFVGALFLLHVGVVQVELGVVHAMRRRLDELPRMPAASAPALVGGAADVVRATNAQLAQVQNEVNAVLARGVNEAVPGALSALNAVLDVISGTIRDVLGATPLQAPVQQFAMCVVGNKVLAAERMLRQLQSALRVDMPALALGAVPAPAALLTPALGALADDALRPAYRALARHAASLERDRLATLVMGGASALVVVAGIVWPVRRHAPKVV</sequence>
<dbReference type="Proteomes" id="UP000818624">
    <property type="component" value="Chromosome 4"/>
</dbReference>
<evidence type="ECO:0000256" key="8">
    <source>
        <dbReference type="ARBA" id="ARBA00023136"/>
    </source>
</evidence>
<keyword evidence="4 10" id="KW-1003">Cell membrane</keyword>
<organism evidence="11 12">
    <name type="scientific">Malassezia furfur</name>
    <name type="common">Pityriasis versicolor infection agent</name>
    <name type="synonym">Pityrosporum furfur</name>
    <dbReference type="NCBI Taxonomy" id="55194"/>
    <lineage>
        <taxon>Eukaryota</taxon>
        <taxon>Fungi</taxon>
        <taxon>Dikarya</taxon>
        <taxon>Basidiomycota</taxon>
        <taxon>Ustilaginomycotina</taxon>
        <taxon>Malasseziomycetes</taxon>
        <taxon>Malasseziales</taxon>
        <taxon>Malasseziaceae</taxon>
        <taxon>Malassezia</taxon>
    </lineage>
</organism>
<comment type="function">
    <text evidence="1 10">Involved in cell fusion during mating by stabilizing the plasma membrane fusion event.</text>
</comment>
<evidence type="ECO:0000256" key="5">
    <source>
        <dbReference type="ARBA" id="ARBA00022692"/>
    </source>
</evidence>
<keyword evidence="6 10" id="KW-0184">Conjugation</keyword>
<keyword evidence="5 10" id="KW-0812">Transmembrane</keyword>
<keyword evidence="9" id="KW-0325">Glycoprotein</keyword>
<feature type="transmembrane region" description="Helical" evidence="10">
    <location>
        <begin position="687"/>
        <end position="708"/>
    </location>
</feature>
<dbReference type="InterPro" id="IPR026777">
    <property type="entry name" value="PRM1"/>
</dbReference>
<accession>A0ABY8EZD2</accession>
<keyword evidence="8 10" id="KW-0472">Membrane</keyword>
<comment type="similarity">
    <text evidence="3 10">Belongs to the PRM1 family.</text>
</comment>
<feature type="transmembrane region" description="Helical" evidence="10">
    <location>
        <begin position="499"/>
        <end position="522"/>
    </location>
</feature>
<dbReference type="PANTHER" id="PTHR31030:SF1">
    <property type="entry name" value="PLASMA MEMBRANE FUSION PROTEIN PRM1"/>
    <property type="match status" value="1"/>
</dbReference>
<evidence type="ECO:0000256" key="4">
    <source>
        <dbReference type="ARBA" id="ARBA00022475"/>
    </source>
</evidence>
<keyword evidence="12" id="KW-1185">Reference proteome</keyword>
<dbReference type="PANTHER" id="PTHR31030">
    <property type="entry name" value="PLASMA MEMBRANE FUSION PROTEIN PRM1"/>
    <property type="match status" value="1"/>
</dbReference>
<name>A0ABY8EZD2_MALFU</name>
<evidence type="ECO:0000256" key="6">
    <source>
        <dbReference type="ARBA" id="ARBA00022971"/>
    </source>
</evidence>
<feature type="transmembrane region" description="Helical" evidence="10">
    <location>
        <begin position="261"/>
        <end position="279"/>
    </location>
</feature>
<protein>
    <recommendedName>
        <fullName evidence="10">Plasma membrane fusion protein PRM1</fullName>
    </recommendedName>
</protein>
<proteinExistence type="inferred from homology"/>
<evidence type="ECO:0000256" key="2">
    <source>
        <dbReference type="ARBA" id="ARBA00004651"/>
    </source>
</evidence>
<comment type="caution">
    <text evidence="10">Lacks conserved residue(s) required for the propagation of feature annotation.</text>
</comment>
<evidence type="ECO:0000256" key="10">
    <source>
        <dbReference type="RuleBase" id="RU366035"/>
    </source>
</evidence>
<keyword evidence="7 10" id="KW-1133">Transmembrane helix</keyword>
<dbReference type="EMBL" id="CP046237">
    <property type="protein sequence ID" value="WFD49218.1"/>
    <property type="molecule type" value="Genomic_DNA"/>
</dbReference>
<gene>
    <name evidence="11" type="primary">PRM1</name>
    <name evidence="11" type="ORF">GLX27_003898</name>
</gene>
<comment type="subcellular location">
    <subcellularLocation>
        <location evidence="2 10">Cell membrane</location>
        <topology evidence="2 10">Multi-pass membrane protein</topology>
    </subcellularLocation>
</comment>
<evidence type="ECO:0000313" key="12">
    <source>
        <dbReference type="Proteomes" id="UP000818624"/>
    </source>
</evidence>